<protein>
    <submittedName>
        <fullName evidence="1">Uncharacterized protein</fullName>
    </submittedName>
</protein>
<sequence>MHAETSFSSYV</sequence>
<reference evidence="1" key="1">
    <citation type="submission" date="2014-11" db="EMBL/GenBank/DDBJ databases">
        <authorList>
            <person name="Amaro Gonzalez C."/>
        </authorList>
    </citation>
    <scope>NUCLEOTIDE SEQUENCE</scope>
</reference>
<accession>A0A0E9TEL5</accession>
<reference evidence="1" key="2">
    <citation type="journal article" date="2015" name="Fish Shellfish Immunol.">
        <title>Early steps in the European eel (Anguilla anguilla)-Vibrio vulnificus interaction in the gills: Role of the RtxA13 toxin.</title>
        <authorList>
            <person name="Callol A."/>
            <person name="Pajuelo D."/>
            <person name="Ebbesson L."/>
            <person name="Teles M."/>
            <person name="MacKenzie S."/>
            <person name="Amaro C."/>
        </authorList>
    </citation>
    <scope>NUCLEOTIDE SEQUENCE</scope>
</reference>
<evidence type="ECO:0000313" key="1">
    <source>
        <dbReference type="EMBL" id="JAH51183.1"/>
    </source>
</evidence>
<proteinExistence type="predicted"/>
<dbReference type="EMBL" id="GBXM01057394">
    <property type="protein sequence ID" value="JAH51183.1"/>
    <property type="molecule type" value="Transcribed_RNA"/>
</dbReference>
<name>A0A0E9TEL5_ANGAN</name>
<organism evidence="1">
    <name type="scientific">Anguilla anguilla</name>
    <name type="common">European freshwater eel</name>
    <name type="synonym">Muraena anguilla</name>
    <dbReference type="NCBI Taxonomy" id="7936"/>
    <lineage>
        <taxon>Eukaryota</taxon>
        <taxon>Metazoa</taxon>
        <taxon>Chordata</taxon>
        <taxon>Craniata</taxon>
        <taxon>Vertebrata</taxon>
        <taxon>Euteleostomi</taxon>
        <taxon>Actinopterygii</taxon>
        <taxon>Neopterygii</taxon>
        <taxon>Teleostei</taxon>
        <taxon>Anguilliformes</taxon>
        <taxon>Anguillidae</taxon>
        <taxon>Anguilla</taxon>
    </lineage>
</organism>